<dbReference type="SUPFAM" id="SSF47954">
    <property type="entry name" value="Cyclin-like"/>
    <property type="match status" value="2"/>
</dbReference>
<dbReference type="CDD" id="cd20537">
    <property type="entry name" value="CYCLIN_CCNO-like_rpt2"/>
    <property type="match status" value="1"/>
</dbReference>
<protein>
    <submittedName>
        <fullName evidence="9">Cyclin B and related kinase-activating proteins</fullName>
    </submittedName>
</protein>
<evidence type="ECO:0000259" key="8">
    <source>
        <dbReference type="SMART" id="SM01332"/>
    </source>
</evidence>
<dbReference type="InterPro" id="IPR039361">
    <property type="entry name" value="Cyclin"/>
</dbReference>
<dbReference type="PANTHER" id="PTHR10177">
    <property type="entry name" value="CYCLINS"/>
    <property type="match status" value="1"/>
</dbReference>
<dbReference type="InterPro" id="IPR006671">
    <property type="entry name" value="Cyclin_N"/>
</dbReference>
<dbReference type="AlphaFoldDB" id="A0A0F7SEP3"/>
<accession>A0A0F7SEP3</accession>
<feature type="domain" description="Cyclin-like" evidence="7">
    <location>
        <begin position="287"/>
        <end position="377"/>
    </location>
</feature>
<evidence type="ECO:0000256" key="5">
    <source>
        <dbReference type="RuleBase" id="RU000383"/>
    </source>
</evidence>
<evidence type="ECO:0000256" key="3">
    <source>
        <dbReference type="ARBA" id="ARBA00023127"/>
    </source>
</evidence>
<reference evidence="9" key="1">
    <citation type="submission" date="2014-08" db="EMBL/GenBank/DDBJ databases">
        <authorList>
            <person name="Sharma Rahul"/>
            <person name="Thines Marco"/>
        </authorList>
    </citation>
    <scope>NUCLEOTIDE SEQUENCE</scope>
</reference>
<evidence type="ECO:0000256" key="2">
    <source>
        <dbReference type="ARBA" id="ARBA00022618"/>
    </source>
</evidence>
<dbReference type="SMART" id="SM00385">
    <property type="entry name" value="CYCLIN"/>
    <property type="match status" value="2"/>
</dbReference>
<sequence>MQTLTLSAQIVSTSSGRFPTVYPSTVHPTQTGSNTSHSSSSLFISSSSLANTDGIADSLHNGRPPLKKRASPGTTKDKTQPPSALAPTLSSSSSLPLSSSQSLSLPKQQQQQPLISVQAETSVKPRLLDGLGSAGDERLKAYRVLFEDEYRDEVKLYMHQMERSTMPNLGLMDAQPELKWYMRPYLVEFLVEIHQQFRLRPEVLYLALNIVDRYVSKRIVFKKHYQLVGCAALWIAAKFEDSKDKVPLVEQLREMCCNAYDESAFLQMEGHVLSTIGWVVGHPTAESWLRLACLGTSQEDAETQHVTRFIMELSLFHKEFCSFVPSAIASGALLLARWILRKPLSVPDPKSPTVQVAFHLDVHFGGHLASVSDVLISKYSHFYYNQASLLVRHEYLRGRRFSLPVPATMAATVVEPRALASTLPGQMPLPTITVPTTPNSSPTHSIIPPLPSLSRGTPVMSTIGMRRSSSNWSSDSDMPPTPTGCIMTAMTAITPDLAKGGPTDGQKQSVVSSLQVIKEQQTFVVGEPRIPLGSLNAAAISSSEIGATRTRSG</sequence>
<organism evidence="9">
    <name type="scientific">Phaffia rhodozyma</name>
    <name type="common">Yeast</name>
    <name type="synonym">Xanthophyllomyces dendrorhous</name>
    <dbReference type="NCBI Taxonomy" id="264483"/>
    <lineage>
        <taxon>Eukaryota</taxon>
        <taxon>Fungi</taxon>
        <taxon>Dikarya</taxon>
        <taxon>Basidiomycota</taxon>
        <taxon>Agaricomycotina</taxon>
        <taxon>Tremellomycetes</taxon>
        <taxon>Cystofilobasidiales</taxon>
        <taxon>Mrakiaceae</taxon>
        <taxon>Phaffia</taxon>
    </lineage>
</organism>
<dbReference type="GO" id="GO:0051726">
    <property type="term" value="P:regulation of cell cycle"/>
    <property type="evidence" value="ECO:0007669"/>
    <property type="project" value="UniProtKB-ARBA"/>
</dbReference>
<evidence type="ECO:0000256" key="1">
    <source>
        <dbReference type="ARBA" id="ARBA00008742"/>
    </source>
</evidence>
<feature type="domain" description="Cyclin-like" evidence="7">
    <location>
        <begin position="188"/>
        <end position="274"/>
    </location>
</feature>
<dbReference type="PROSITE" id="PS00292">
    <property type="entry name" value="CYCLINS"/>
    <property type="match status" value="1"/>
</dbReference>
<keyword evidence="3 5" id="KW-0195">Cyclin</keyword>
<feature type="compositionally biased region" description="Low complexity" evidence="6">
    <location>
        <begin position="80"/>
        <end position="114"/>
    </location>
</feature>
<keyword evidence="4" id="KW-0131">Cell cycle</keyword>
<dbReference type="InterPro" id="IPR036915">
    <property type="entry name" value="Cyclin-like_sf"/>
</dbReference>
<evidence type="ECO:0000313" key="9">
    <source>
        <dbReference type="EMBL" id="CDZ96385.1"/>
    </source>
</evidence>
<dbReference type="Pfam" id="PF00134">
    <property type="entry name" value="Cyclin_N"/>
    <property type="match status" value="1"/>
</dbReference>
<dbReference type="GO" id="GO:0019887">
    <property type="term" value="F:protein kinase regulator activity"/>
    <property type="evidence" value="ECO:0007669"/>
    <property type="project" value="UniProtKB-ARBA"/>
</dbReference>
<feature type="region of interest" description="Disordered" evidence="6">
    <location>
        <begin position="54"/>
        <end position="118"/>
    </location>
</feature>
<dbReference type="GO" id="GO:0044843">
    <property type="term" value="P:cell cycle G1/S phase transition"/>
    <property type="evidence" value="ECO:0007669"/>
    <property type="project" value="UniProtKB-ARBA"/>
</dbReference>
<feature type="compositionally biased region" description="Polar residues" evidence="6">
    <location>
        <begin position="17"/>
        <end position="32"/>
    </location>
</feature>
<comment type="similarity">
    <text evidence="1 5">Belongs to the cyclin family.</text>
</comment>
<name>A0A0F7SEP3_PHARH</name>
<dbReference type="InterPro" id="IPR004367">
    <property type="entry name" value="Cyclin_C-dom"/>
</dbReference>
<dbReference type="InterPro" id="IPR013763">
    <property type="entry name" value="Cyclin-like_dom"/>
</dbReference>
<dbReference type="Pfam" id="PF02984">
    <property type="entry name" value="Cyclin_C"/>
    <property type="match status" value="1"/>
</dbReference>
<keyword evidence="2" id="KW-0132">Cell division</keyword>
<feature type="domain" description="Cyclin C-terminal" evidence="8">
    <location>
        <begin position="283"/>
        <end position="406"/>
    </location>
</feature>
<dbReference type="SMART" id="SM01332">
    <property type="entry name" value="Cyclin_C"/>
    <property type="match status" value="1"/>
</dbReference>
<evidence type="ECO:0000256" key="4">
    <source>
        <dbReference type="ARBA" id="ARBA00023306"/>
    </source>
</evidence>
<evidence type="ECO:0000256" key="6">
    <source>
        <dbReference type="SAM" id="MobiDB-lite"/>
    </source>
</evidence>
<dbReference type="Gene3D" id="1.10.472.10">
    <property type="entry name" value="Cyclin-like"/>
    <property type="match status" value="2"/>
</dbReference>
<dbReference type="InterPro" id="IPR048258">
    <property type="entry name" value="Cyclins_cyclin-box"/>
</dbReference>
<dbReference type="FunFam" id="1.10.472.10:FF:000010">
    <property type="entry name" value="G1/S-specific cyclin Cln1"/>
    <property type="match status" value="1"/>
</dbReference>
<dbReference type="GO" id="GO:0051301">
    <property type="term" value="P:cell division"/>
    <property type="evidence" value="ECO:0007669"/>
    <property type="project" value="UniProtKB-KW"/>
</dbReference>
<dbReference type="GO" id="GO:0016301">
    <property type="term" value="F:kinase activity"/>
    <property type="evidence" value="ECO:0007669"/>
    <property type="project" value="UniProtKB-KW"/>
</dbReference>
<dbReference type="CDD" id="cd20559">
    <property type="entry name" value="CYCLIN_ScCLN_like"/>
    <property type="match status" value="1"/>
</dbReference>
<keyword evidence="9" id="KW-0418">Kinase</keyword>
<keyword evidence="9" id="KW-0808">Transferase</keyword>
<dbReference type="EMBL" id="LN483144">
    <property type="protein sequence ID" value="CDZ96385.1"/>
    <property type="molecule type" value="Genomic_DNA"/>
</dbReference>
<proteinExistence type="inferred from homology"/>
<evidence type="ECO:0000259" key="7">
    <source>
        <dbReference type="SMART" id="SM00385"/>
    </source>
</evidence>
<feature type="region of interest" description="Disordered" evidence="6">
    <location>
        <begin position="17"/>
        <end position="41"/>
    </location>
</feature>